<protein>
    <submittedName>
        <fullName evidence="2">Uncharacterized protein</fullName>
    </submittedName>
</protein>
<dbReference type="EMBL" id="OZ021743">
    <property type="protein sequence ID" value="CAK9329674.1"/>
    <property type="molecule type" value="Genomic_DNA"/>
</dbReference>
<evidence type="ECO:0000313" key="3">
    <source>
        <dbReference type="Proteomes" id="UP001642487"/>
    </source>
</evidence>
<proteinExistence type="predicted"/>
<accession>A0ABP0ZA87</accession>
<evidence type="ECO:0000256" key="1">
    <source>
        <dbReference type="SAM" id="SignalP"/>
    </source>
</evidence>
<evidence type="ECO:0000313" key="2">
    <source>
        <dbReference type="EMBL" id="CAK9329674.1"/>
    </source>
</evidence>
<organism evidence="2 3">
    <name type="scientific">Citrullus colocynthis</name>
    <name type="common">colocynth</name>
    <dbReference type="NCBI Taxonomy" id="252529"/>
    <lineage>
        <taxon>Eukaryota</taxon>
        <taxon>Viridiplantae</taxon>
        <taxon>Streptophyta</taxon>
        <taxon>Embryophyta</taxon>
        <taxon>Tracheophyta</taxon>
        <taxon>Spermatophyta</taxon>
        <taxon>Magnoliopsida</taxon>
        <taxon>eudicotyledons</taxon>
        <taxon>Gunneridae</taxon>
        <taxon>Pentapetalae</taxon>
        <taxon>rosids</taxon>
        <taxon>fabids</taxon>
        <taxon>Cucurbitales</taxon>
        <taxon>Cucurbitaceae</taxon>
        <taxon>Benincaseae</taxon>
        <taxon>Citrullus</taxon>
    </lineage>
</organism>
<reference evidence="2 3" key="1">
    <citation type="submission" date="2024-03" db="EMBL/GenBank/DDBJ databases">
        <authorList>
            <person name="Gkanogiannis A."/>
            <person name="Becerra Lopez-Lavalle L."/>
        </authorList>
    </citation>
    <scope>NUCLEOTIDE SEQUENCE [LARGE SCALE GENOMIC DNA]</scope>
</reference>
<keyword evidence="3" id="KW-1185">Reference proteome</keyword>
<feature type="signal peptide" evidence="1">
    <location>
        <begin position="1"/>
        <end position="30"/>
    </location>
</feature>
<feature type="chain" id="PRO_5045397900" evidence="1">
    <location>
        <begin position="31"/>
        <end position="222"/>
    </location>
</feature>
<dbReference type="Proteomes" id="UP001642487">
    <property type="component" value="Chromosome 9"/>
</dbReference>
<name>A0ABP0ZA87_9ROSI</name>
<gene>
    <name evidence="2" type="ORF">CITCOLO1_LOCUS22150</name>
</gene>
<sequence>MAAKSLNVSKMKIALVFLVCIAILAPSTMASTTAAAPGPSEFNKFPFSKCAPFILEATLCMADVIKLPVAPHPSCCKAISKLNDCAPEIFQKIPPADMDVIKKICAFGNLYLKYPRFFALAENKMITIKEAWNEEERAWNPTFRRILLPRKMEDRAHLTTNWPTLRENNGDDLARWTLNPEGLNTGDKSQSRCPNMALSQNWCILCKMNEEMAEHSFVQCSF</sequence>
<keyword evidence="1" id="KW-0732">Signal</keyword>